<comment type="subcellular location">
    <subcellularLocation>
        <location evidence="1">Membrane</location>
        <topology evidence="1">Multi-pass membrane protein</topology>
    </subcellularLocation>
</comment>
<accession>A0A383VU46</accession>
<evidence type="ECO:0000256" key="4">
    <source>
        <dbReference type="ARBA" id="ARBA00023136"/>
    </source>
</evidence>
<evidence type="ECO:0000256" key="3">
    <source>
        <dbReference type="ARBA" id="ARBA00022989"/>
    </source>
</evidence>
<dbReference type="EMBL" id="FNXT01000896">
    <property type="protein sequence ID" value="SZX69018.1"/>
    <property type="molecule type" value="Genomic_DNA"/>
</dbReference>
<reference evidence="5 6" key="1">
    <citation type="submission" date="2016-10" db="EMBL/GenBank/DDBJ databases">
        <authorList>
            <person name="Cai Z."/>
        </authorList>
    </citation>
    <scope>NUCLEOTIDE SEQUENCE [LARGE SCALE GENOMIC DNA]</scope>
</reference>
<dbReference type="GO" id="GO:0038023">
    <property type="term" value="F:signaling receptor activity"/>
    <property type="evidence" value="ECO:0007669"/>
    <property type="project" value="TreeGrafter"/>
</dbReference>
<gene>
    <name evidence="5" type="ORF">BQ4739_LOCUS9326</name>
</gene>
<evidence type="ECO:0000256" key="2">
    <source>
        <dbReference type="ARBA" id="ARBA00022692"/>
    </source>
</evidence>
<dbReference type="AlphaFoldDB" id="A0A383VU46"/>
<keyword evidence="3" id="KW-1133">Transmembrane helix</keyword>
<dbReference type="Proteomes" id="UP000256970">
    <property type="component" value="Unassembled WGS sequence"/>
</dbReference>
<dbReference type="STRING" id="3088.A0A383VU46"/>
<evidence type="ECO:0000256" key="1">
    <source>
        <dbReference type="ARBA" id="ARBA00004141"/>
    </source>
</evidence>
<name>A0A383VU46_TETOB</name>
<dbReference type="PANTHER" id="PTHR20855">
    <property type="entry name" value="ADIPOR/PROGESTIN RECEPTOR-RELATED"/>
    <property type="match status" value="1"/>
</dbReference>
<protein>
    <submittedName>
        <fullName evidence="5">Uncharacterized protein</fullName>
    </submittedName>
</protein>
<dbReference type="PANTHER" id="PTHR20855:SF136">
    <property type="match status" value="1"/>
</dbReference>
<keyword evidence="2" id="KW-0812">Transmembrane</keyword>
<dbReference type="GO" id="GO:0009744">
    <property type="term" value="P:response to sucrose"/>
    <property type="evidence" value="ECO:0007669"/>
    <property type="project" value="UniProtKB-ARBA"/>
</dbReference>
<proteinExistence type="predicted"/>
<dbReference type="InterPro" id="IPR004254">
    <property type="entry name" value="AdipoR/HlyIII-related"/>
</dbReference>
<dbReference type="Pfam" id="PF03006">
    <property type="entry name" value="HlyIII"/>
    <property type="match status" value="1"/>
</dbReference>
<keyword evidence="4" id="KW-0472">Membrane</keyword>
<organism evidence="5 6">
    <name type="scientific">Tetradesmus obliquus</name>
    <name type="common">Green alga</name>
    <name type="synonym">Acutodesmus obliquus</name>
    <dbReference type="NCBI Taxonomy" id="3088"/>
    <lineage>
        <taxon>Eukaryota</taxon>
        <taxon>Viridiplantae</taxon>
        <taxon>Chlorophyta</taxon>
        <taxon>core chlorophytes</taxon>
        <taxon>Chlorophyceae</taxon>
        <taxon>CS clade</taxon>
        <taxon>Sphaeropleales</taxon>
        <taxon>Scenedesmaceae</taxon>
        <taxon>Tetradesmus</taxon>
    </lineage>
</organism>
<dbReference type="GO" id="GO:0046872">
    <property type="term" value="F:metal ion binding"/>
    <property type="evidence" value="ECO:0007669"/>
    <property type="project" value="UniProtKB-KW"/>
</dbReference>
<sequence length="281" mass="31467">MSATELVPKFEKYRTELTKDEAPAYVTYPYVLRGYRCGGDYKRCTAALFELHTETFNAWTMIAGGVVSSAMLAWVIVATHGSALAVVPFLALTAAVLIHMPFSVCFHLFRGINVDVYNLWRRLDQAFIFLVSILIAFALSWHVYSSWIGVAVNTGCAALVAGMGVREIVTLQPHFQRHRGQMVVFVGTIVLAYWFPMAYQAGKELAQLQPTPATWLAIGTFVSLQLGGWVFAAGFPEKHFPGVFDYAFFSHQLMHVFAAIAHVLEYLFVWELHKQSMLQTA</sequence>
<evidence type="ECO:0000313" key="5">
    <source>
        <dbReference type="EMBL" id="SZX69018.1"/>
    </source>
</evidence>
<evidence type="ECO:0000313" key="6">
    <source>
        <dbReference type="Proteomes" id="UP000256970"/>
    </source>
</evidence>
<keyword evidence="6" id="KW-1185">Reference proteome</keyword>
<dbReference type="GO" id="GO:0016020">
    <property type="term" value="C:membrane"/>
    <property type="evidence" value="ECO:0007669"/>
    <property type="project" value="UniProtKB-SubCell"/>
</dbReference>